<feature type="transmembrane region" description="Helical" evidence="9">
    <location>
        <begin position="225"/>
        <end position="244"/>
    </location>
</feature>
<evidence type="ECO:0000256" key="3">
    <source>
        <dbReference type="ARBA" id="ARBA00010425"/>
    </source>
</evidence>
<feature type="transmembrane region" description="Helical" evidence="9">
    <location>
        <begin position="164"/>
        <end position="181"/>
    </location>
</feature>
<dbReference type="EMBL" id="JAANYQ010000001">
    <property type="protein sequence ID" value="KAF4126311.1"/>
    <property type="molecule type" value="Genomic_DNA"/>
</dbReference>
<feature type="transmembrane region" description="Helical" evidence="9">
    <location>
        <begin position="43"/>
        <end position="63"/>
    </location>
</feature>
<evidence type="ECO:0000256" key="1">
    <source>
        <dbReference type="ARBA" id="ARBA00003420"/>
    </source>
</evidence>
<gene>
    <name evidence="11" type="ORF">GMORB2_0047</name>
</gene>
<evidence type="ECO:0000256" key="6">
    <source>
        <dbReference type="ARBA" id="ARBA00022989"/>
    </source>
</evidence>
<feature type="transmembrane region" description="Helical" evidence="9">
    <location>
        <begin position="108"/>
        <end position="125"/>
    </location>
</feature>
<feature type="transmembrane region" description="Helical" evidence="9">
    <location>
        <begin position="187"/>
        <end position="204"/>
    </location>
</feature>
<dbReference type="OrthoDB" id="6418713at2759"/>
<dbReference type="Proteomes" id="UP000749293">
    <property type="component" value="Unassembled WGS sequence"/>
</dbReference>
<evidence type="ECO:0000256" key="5">
    <source>
        <dbReference type="ARBA" id="ARBA00022692"/>
    </source>
</evidence>
<dbReference type="AlphaFoldDB" id="A0A9P4Z2K3"/>
<sequence length="410" mass="44874">MSGEEKTRVSGEAPRGSNSPVLPTVNPQVDKPSSSGFSIHPSLYVVVWICCSSSVILFNKWLLDTLNFRYPVILTTYHQAFATLMTQLLAHFTTLLDGRKKVKMTGRVYLRAVVPIGIFFSLSLICGNLTYLYLSVAFIQMLKATTPVAVLISSWMIGVSKPNLRQFLNVSTIVVGVIIASMGEIHFVLIGVLYQIGGVIFEALRLTMVQRLLSSADFKMDPLVSVYYFAPICAVMNGVVALIWEVPRCSMEEVYNVGLFTFFLNGLCAFMLNVSVVLLIGKTSAVVLTLCGVLKDILLVIASMMIWGTEVTGLQFFGYSIALGGMVYYKLGYEQLKGHIGDLNRSWAEFGARKPVLRKLTIIIGSAFVLFTLFGGLAPTYAPEYDPRKLANEAGSRLGVSGQPAAVPAQ</sequence>
<feature type="compositionally biased region" description="Polar residues" evidence="8">
    <location>
        <begin position="16"/>
        <end position="25"/>
    </location>
</feature>
<feature type="region of interest" description="Disordered" evidence="8">
    <location>
        <begin position="1"/>
        <end position="25"/>
    </location>
</feature>
<feature type="transmembrane region" description="Helical" evidence="9">
    <location>
        <begin position="313"/>
        <end position="331"/>
    </location>
</feature>
<comment type="function">
    <text evidence="1">Involved in the import of GDP-mannose from the cytoplasm into the Golgi lumen.</text>
</comment>
<feature type="transmembrane region" description="Helical" evidence="9">
    <location>
        <begin position="287"/>
        <end position="307"/>
    </location>
</feature>
<feature type="transmembrane region" description="Helical" evidence="9">
    <location>
        <begin position="256"/>
        <end position="280"/>
    </location>
</feature>
<keyword evidence="5 9" id="KW-0812">Transmembrane</keyword>
<organism evidence="11 12">
    <name type="scientific">Geosmithia morbida</name>
    <dbReference type="NCBI Taxonomy" id="1094350"/>
    <lineage>
        <taxon>Eukaryota</taxon>
        <taxon>Fungi</taxon>
        <taxon>Dikarya</taxon>
        <taxon>Ascomycota</taxon>
        <taxon>Pezizomycotina</taxon>
        <taxon>Sordariomycetes</taxon>
        <taxon>Hypocreomycetidae</taxon>
        <taxon>Hypocreales</taxon>
        <taxon>Bionectriaceae</taxon>
        <taxon>Geosmithia</taxon>
    </lineage>
</organism>
<dbReference type="InterPro" id="IPR037185">
    <property type="entry name" value="EmrE-like"/>
</dbReference>
<keyword evidence="6 9" id="KW-1133">Transmembrane helix</keyword>
<dbReference type="GeneID" id="55966277"/>
<evidence type="ECO:0000256" key="7">
    <source>
        <dbReference type="ARBA" id="ARBA00023136"/>
    </source>
</evidence>
<feature type="transmembrane region" description="Helical" evidence="9">
    <location>
        <begin position="75"/>
        <end position="96"/>
    </location>
</feature>
<dbReference type="Pfam" id="PF03151">
    <property type="entry name" value="TPT"/>
    <property type="match status" value="1"/>
</dbReference>
<evidence type="ECO:0000313" key="12">
    <source>
        <dbReference type="Proteomes" id="UP000749293"/>
    </source>
</evidence>
<feature type="transmembrane region" description="Helical" evidence="9">
    <location>
        <begin position="131"/>
        <end position="152"/>
    </location>
</feature>
<protein>
    <submittedName>
        <fullName evidence="11">Triose-phosphate Transporter family</fullName>
    </submittedName>
</protein>
<feature type="transmembrane region" description="Helical" evidence="9">
    <location>
        <begin position="360"/>
        <end position="382"/>
    </location>
</feature>
<evidence type="ECO:0000313" key="11">
    <source>
        <dbReference type="EMBL" id="KAF4126311.1"/>
    </source>
</evidence>
<keyword evidence="12" id="KW-1185">Reference proteome</keyword>
<comment type="caution">
    <text evidence="11">The sequence shown here is derived from an EMBL/GenBank/DDBJ whole genome shotgun (WGS) entry which is preliminary data.</text>
</comment>
<dbReference type="GO" id="GO:0005789">
    <property type="term" value="C:endoplasmic reticulum membrane"/>
    <property type="evidence" value="ECO:0007669"/>
    <property type="project" value="UniProtKB-SubCell"/>
</dbReference>
<evidence type="ECO:0000256" key="4">
    <source>
        <dbReference type="ARBA" id="ARBA00011182"/>
    </source>
</evidence>
<dbReference type="InterPro" id="IPR050186">
    <property type="entry name" value="TPT_transporter"/>
</dbReference>
<dbReference type="RefSeq" id="XP_035324963.1">
    <property type="nucleotide sequence ID" value="XM_035462033.1"/>
</dbReference>
<dbReference type="InterPro" id="IPR004853">
    <property type="entry name" value="Sugar_P_trans_dom"/>
</dbReference>
<keyword evidence="7 9" id="KW-0472">Membrane</keyword>
<evidence type="ECO:0000256" key="8">
    <source>
        <dbReference type="SAM" id="MobiDB-lite"/>
    </source>
</evidence>
<feature type="domain" description="Sugar phosphate transporter" evidence="10">
    <location>
        <begin position="43"/>
        <end position="329"/>
    </location>
</feature>
<evidence type="ECO:0000259" key="10">
    <source>
        <dbReference type="Pfam" id="PF03151"/>
    </source>
</evidence>
<comment type="subunit">
    <text evidence="4">Homooligomer.</text>
</comment>
<dbReference type="SUPFAM" id="SSF103481">
    <property type="entry name" value="Multidrug resistance efflux transporter EmrE"/>
    <property type="match status" value="1"/>
</dbReference>
<dbReference type="PANTHER" id="PTHR11132">
    <property type="entry name" value="SOLUTE CARRIER FAMILY 35"/>
    <property type="match status" value="1"/>
</dbReference>
<accession>A0A9P4Z2K3</accession>
<comment type="similarity">
    <text evidence="3">Belongs to the TPT transporter family. SLC35D subfamily.</text>
</comment>
<evidence type="ECO:0000256" key="9">
    <source>
        <dbReference type="SAM" id="Phobius"/>
    </source>
</evidence>
<name>A0A9P4Z2K3_9HYPO</name>
<reference evidence="11" key="1">
    <citation type="submission" date="2020-03" db="EMBL/GenBank/DDBJ databases">
        <title>Site-based positive gene gene selection in Geosmithia morbida across the United States reveals a broad range of putative effectors and factors for local host and environmental adapation.</title>
        <authorList>
            <person name="Onufrak A."/>
            <person name="Murdoch R.W."/>
            <person name="Gazis R."/>
            <person name="Huff M."/>
            <person name="Staton M."/>
            <person name="Klingeman W."/>
            <person name="Hadziabdic D."/>
        </authorList>
    </citation>
    <scope>NUCLEOTIDE SEQUENCE</scope>
    <source>
        <strain evidence="11">1262</strain>
    </source>
</reference>
<proteinExistence type="inferred from homology"/>
<comment type="subcellular location">
    <subcellularLocation>
        <location evidence="2">Endoplasmic reticulum membrane</location>
        <topology evidence="2">Multi-pass membrane protein</topology>
    </subcellularLocation>
</comment>
<evidence type="ECO:0000256" key="2">
    <source>
        <dbReference type="ARBA" id="ARBA00004477"/>
    </source>
</evidence>